<protein>
    <recommendedName>
        <fullName evidence="3">CTHRC1 C-terminal domain-containing protein</fullName>
    </recommendedName>
</protein>
<feature type="compositionally biased region" description="Low complexity" evidence="1">
    <location>
        <begin position="136"/>
        <end position="148"/>
    </location>
</feature>
<feature type="compositionally biased region" description="Low complexity" evidence="1">
    <location>
        <begin position="79"/>
        <end position="91"/>
    </location>
</feature>
<evidence type="ECO:0000256" key="1">
    <source>
        <dbReference type="SAM" id="MobiDB-lite"/>
    </source>
</evidence>
<keyword evidence="2" id="KW-0732">Signal</keyword>
<keyword evidence="5" id="KW-1185">Reference proteome</keyword>
<dbReference type="PANTHER" id="PTHR24637">
    <property type="entry name" value="COLLAGEN"/>
    <property type="match status" value="1"/>
</dbReference>
<feature type="signal peptide" evidence="2">
    <location>
        <begin position="1"/>
        <end position="26"/>
    </location>
</feature>
<evidence type="ECO:0000313" key="5">
    <source>
        <dbReference type="Proteomes" id="UP001159427"/>
    </source>
</evidence>
<dbReference type="Pfam" id="PF25815">
    <property type="entry name" value="CTHRC1_C"/>
    <property type="match status" value="1"/>
</dbReference>
<proteinExistence type="predicted"/>
<feature type="chain" id="PRO_5046059467" description="CTHRC1 C-terminal domain-containing protein" evidence="2">
    <location>
        <begin position="27"/>
        <end position="322"/>
    </location>
</feature>
<evidence type="ECO:0000259" key="3">
    <source>
        <dbReference type="Pfam" id="PF25815"/>
    </source>
</evidence>
<accession>A0ABN8SU80</accession>
<organism evidence="4 5">
    <name type="scientific">Porites evermanni</name>
    <dbReference type="NCBI Taxonomy" id="104178"/>
    <lineage>
        <taxon>Eukaryota</taxon>
        <taxon>Metazoa</taxon>
        <taxon>Cnidaria</taxon>
        <taxon>Anthozoa</taxon>
        <taxon>Hexacorallia</taxon>
        <taxon>Scleractinia</taxon>
        <taxon>Fungiina</taxon>
        <taxon>Poritidae</taxon>
        <taxon>Porites</taxon>
    </lineage>
</organism>
<gene>
    <name evidence="4" type="ORF">PEVE_00029473</name>
</gene>
<dbReference type="PANTHER" id="PTHR24637:SF421">
    <property type="entry name" value="CUTICLE COLLAGEN DPY-2"/>
    <property type="match status" value="1"/>
</dbReference>
<feature type="domain" description="CTHRC1 C-terminal" evidence="3">
    <location>
        <begin position="169"/>
        <end position="314"/>
    </location>
</feature>
<dbReference type="Proteomes" id="UP001159427">
    <property type="component" value="Unassembled WGS sequence"/>
</dbReference>
<reference evidence="4 5" key="1">
    <citation type="submission" date="2022-05" db="EMBL/GenBank/DDBJ databases">
        <authorList>
            <consortium name="Genoscope - CEA"/>
            <person name="William W."/>
        </authorList>
    </citation>
    <scope>NUCLEOTIDE SEQUENCE [LARGE SCALE GENOMIC DNA]</scope>
</reference>
<comment type="caution">
    <text evidence="4">The sequence shown here is derived from an EMBL/GenBank/DDBJ whole genome shotgun (WGS) entry which is preliminary data.</text>
</comment>
<dbReference type="EMBL" id="CALNXI010004117">
    <property type="protein sequence ID" value="CAH3195123.1"/>
    <property type="molecule type" value="Genomic_DNA"/>
</dbReference>
<sequence length="322" mass="33669">MQSYMKIPLATKLCVLQLLLITFCFANDKNSSKPRDRDNNVSCLLTFLSITPQKTSSYGSCGHSGCFCAPGIPGIPGSPGSAGPAGVVGSPGNHGPEGPMGPQGNKGNEGARGRQGPPGPSGNKGEDGPPGPKGPQGPSGSAGSPGNKGDTGARGSQGPPGPKGAPGSFGRNWKQCVFKKLSDGRDSGLIKVKTQFTEDNCEECVFKKLSDNTALRVFWTGPLRIYNCDNCCSRWYFTFNGAECSSPAAIDGGVYMRYGSGSRIKNLHRVRHIEGVCEKIHKGTVRVGFWVGKCSSGNSADASTGWPGGSRIYVEEIPPPQA</sequence>
<evidence type="ECO:0000313" key="4">
    <source>
        <dbReference type="EMBL" id="CAH3195123.1"/>
    </source>
</evidence>
<feature type="region of interest" description="Disordered" evidence="1">
    <location>
        <begin position="79"/>
        <end position="170"/>
    </location>
</feature>
<name>A0ABN8SU80_9CNID</name>
<evidence type="ECO:0000256" key="2">
    <source>
        <dbReference type="SAM" id="SignalP"/>
    </source>
</evidence>
<dbReference type="InterPro" id="IPR057873">
    <property type="entry name" value="CTHRC1_C"/>
</dbReference>